<evidence type="ECO:0000313" key="6">
    <source>
        <dbReference type="EMBL" id="KAB4188636.1"/>
    </source>
</evidence>
<accession>A0A174RR67</accession>
<dbReference type="EMBL" id="WCTY01000001">
    <property type="protein sequence ID" value="KAB4188636.1"/>
    <property type="molecule type" value="Genomic_DNA"/>
</dbReference>
<dbReference type="Proteomes" id="UP000260874">
    <property type="component" value="Unassembled WGS sequence"/>
</dbReference>
<evidence type="ECO:0000313" key="12">
    <source>
        <dbReference type="EMBL" id="RGV46217.1"/>
    </source>
</evidence>
<evidence type="ECO:0000313" key="18">
    <source>
        <dbReference type="Proteomes" id="UP000284022"/>
    </source>
</evidence>
<dbReference type="OrthoDB" id="1097869at2"/>
<evidence type="ECO:0000313" key="16">
    <source>
        <dbReference type="Proteomes" id="UP000261295"/>
    </source>
</evidence>
<dbReference type="Proteomes" id="UP000095766">
    <property type="component" value="Unassembled WGS sequence"/>
</dbReference>
<dbReference type="Proteomes" id="UP000285343">
    <property type="component" value="Unassembled WGS sequence"/>
</dbReference>
<evidence type="ECO:0000313" key="3">
    <source>
        <dbReference type="EMBL" id="CUO93059.1"/>
    </source>
</evidence>
<keyword evidence="1 4" id="KW-0238">DNA-binding</keyword>
<dbReference type="Proteomes" id="UP000487221">
    <property type="component" value="Unassembled WGS sequence"/>
</dbReference>
<evidence type="ECO:0000313" key="9">
    <source>
        <dbReference type="EMBL" id="RGK84794.1"/>
    </source>
</evidence>
<dbReference type="EMBL" id="WCTR01000002">
    <property type="protein sequence ID" value="KAB4215374.1"/>
    <property type="molecule type" value="Genomic_DNA"/>
</dbReference>
<name>A0A174RR67_BACUN</name>
<dbReference type="AlphaFoldDB" id="A0A174RR67"/>
<evidence type="ECO:0000313" key="7">
    <source>
        <dbReference type="EMBL" id="KAB4215374.1"/>
    </source>
</evidence>
<dbReference type="SUPFAM" id="SSF47729">
    <property type="entry name" value="IHF-like DNA-binding proteins"/>
    <property type="match status" value="1"/>
</dbReference>
<evidence type="ECO:0000313" key="22">
    <source>
        <dbReference type="Proteomes" id="UP000487221"/>
    </source>
</evidence>
<dbReference type="EMBL" id="QSTL01000010">
    <property type="protein sequence ID" value="RGM54878.1"/>
    <property type="molecule type" value="Genomic_DNA"/>
</dbReference>
<organism evidence="4 14">
    <name type="scientific">Bacteroides uniformis</name>
    <dbReference type="NCBI Taxonomy" id="820"/>
    <lineage>
        <taxon>Bacteria</taxon>
        <taxon>Pseudomonadati</taxon>
        <taxon>Bacteroidota</taxon>
        <taxon>Bacteroidia</taxon>
        <taxon>Bacteroidales</taxon>
        <taxon>Bacteroidaceae</taxon>
        <taxon>Bacteroides</taxon>
    </lineage>
</organism>
<dbReference type="EMBL" id="WCUG01000009">
    <property type="protein sequence ID" value="KAB4169245.1"/>
    <property type="molecule type" value="Genomic_DNA"/>
</dbReference>
<dbReference type="Proteomes" id="UP000261295">
    <property type="component" value="Unassembled WGS sequence"/>
</dbReference>
<evidence type="ECO:0000313" key="8">
    <source>
        <dbReference type="EMBL" id="RGI76442.1"/>
    </source>
</evidence>
<feature type="domain" description="HU" evidence="2">
    <location>
        <begin position="1"/>
        <end position="127"/>
    </location>
</feature>
<dbReference type="EMBL" id="QSOF01000010">
    <property type="protein sequence ID" value="RGI76442.1"/>
    <property type="molecule type" value="Genomic_DNA"/>
</dbReference>
<dbReference type="GeneID" id="99750045"/>
<dbReference type="InterPro" id="IPR010992">
    <property type="entry name" value="IHF-like_DNA-bd_dom_sf"/>
</dbReference>
<evidence type="ECO:0000313" key="13">
    <source>
        <dbReference type="Proteomes" id="UP000095614"/>
    </source>
</evidence>
<evidence type="ECO:0000313" key="4">
    <source>
        <dbReference type="EMBL" id="CUP88123.1"/>
    </source>
</evidence>
<sequence length="200" mass="22804">MSAYYDLYQTPNPSPEDGEEKLLHARILPKGTIPADKFRELVHKATGFSPAILDGTLQAITDELHSWLADGWIVEVGELGFFSLSLKCDKAVANKKDIRSPSVHFQNVNLRISSRFRNRFQTMELERKASPYISHSKLTLEERRKKLLQHLNKYGCITRTDYEQLTGKAKHQAVADLNLFLEEGIIRKYGSGKTVVYLKP</sequence>
<dbReference type="Proteomes" id="UP000466952">
    <property type="component" value="Unassembled WGS sequence"/>
</dbReference>
<evidence type="ECO:0000313" key="19">
    <source>
        <dbReference type="Proteomes" id="UP000285343"/>
    </source>
</evidence>
<dbReference type="GO" id="GO:0003677">
    <property type="term" value="F:DNA binding"/>
    <property type="evidence" value="ECO:0007669"/>
    <property type="project" value="UniProtKB-KW"/>
</dbReference>
<dbReference type="Pfam" id="PF18291">
    <property type="entry name" value="HU-HIG"/>
    <property type="match status" value="1"/>
</dbReference>
<dbReference type="EMBL" id="QSRB01000010">
    <property type="protein sequence ID" value="RGK84794.1"/>
    <property type="molecule type" value="Genomic_DNA"/>
</dbReference>
<evidence type="ECO:0000313" key="21">
    <source>
        <dbReference type="Proteomes" id="UP000466952"/>
    </source>
</evidence>
<protein>
    <submittedName>
        <fullName evidence="4 5">DNA-binding protein</fullName>
    </submittedName>
</protein>
<dbReference type="Proteomes" id="UP000095614">
    <property type="component" value="Unassembled WGS sequence"/>
</dbReference>
<reference evidence="13 14" key="1">
    <citation type="submission" date="2015-09" db="EMBL/GenBank/DDBJ databases">
        <authorList>
            <consortium name="Pathogen Informatics"/>
        </authorList>
    </citation>
    <scope>NUCLEOTIDE SEQUENCE [LARGE SCALE GENOMIC DNA]</scope>
    <source>
        <strain evidence="3 13">2789STDY5834847</strain>
        <strain evidence="4 14">2789STDY5834898</strain>
    </source>
</reference>
<dbReference type="InterPro" id="IPR036388">
    <property type="entry name" value="WH-like_DNA-bd_sf"/>
</dbReference>
<dbReference type="EMBL" id="QRXV01000004">
    <property type="protein sequence ID" value="RGU40379.1"/>
    <property type="molecule type" value="Genomic_DNA"/>
</dbReference>
<evidence type="ECO:0000259" key="2">
    <source>
        <dbReference type="Pfam" id="PF18291"/>
    </source>
</evidence>
<dbReference type="Proteomes" id="UP000284022">
    <property type="component" value="Unassembled WGS sequence"/>
</dbReference>
<dbReference type="EMBL" id="QRZC01000002">
    <property type="protein sequence ID" value="RGV46217.1"/>
    <property type="molecule type" value="Genomic_DNA"/>
</dbReference>
<proteinExistence type="predicted"/>
<evidence type="ECO:0000313" key="17">
    <source>
        <dbReference type="Proteomes" id="UP000263754"/>
    </source>
</evidence>
<evidence type="ECO:0000313" key="10">
    <source>
        <dbReference type="EMBL" id="RGM54878.1"/>
    </source>
</evidence>
<evidence type="ECO:0000256" key="1">
    <source>
        <dbReference type="ARBA" id="ARBA00023125"/>
    </source>
</evidence>
<evidence type="ECO:0000313" key="15">
    <source>
        <dbReference type="Proteomes" id="UP000260874"/>
    </source>
</evidence>
<evidence type="ECO:0000313" key="5">
    <source>
        <dbReference type="EMBL" id="KAB4169245.1"/>
    </source>
</evidence>
<evidence type="ECO:0000313" key="14">
    <source>
        <dbReference type="Proteomes" id="UP000095766"/>
    </source>
</evidence>
<dbReference type="Proteomes" id="UP000263754">
    <property type="component" value="Unassembled WGS sequence"/>
</dbReference>
<reference evidence="15 16" key="2">
    <citation type="submission" date="2018-08" db="EMBL/GenBank/DDBJ databases">
        <title>A genome reference for cultivated species of the human gut microbiota.</title>
        <authorList>
            <person name="Zou Y."/>
            <person name="Xue W."/>
            <person name="Luo G."/>
        </authorList>
    </citation>
    <scope>NUCLEOTIDE SEQUENCE [LARGE SCALE GENOMIC DNA]</scope>
    <source>
        <strain evidence="12 19">AF14-42</strain>
        <strain evidence="11 18">AF17-20</strain>
        <strain evidence="10 16">OM07-9</strain>
        <strain evidence="9 15">TF09-22</strain>
        <strain evidence="8 17">TM10-17</strain>
    </source>
</reference>
<dbReference type="Proteomes" id="UP000433928">
    <property type="component" value="Unassembled WGS sequence"/>
</dbReference>
<dbReference type="Gene3D" id="1.10.10.10">
    <property type="entry name" value="Winged helix-like DNA-binding domain superfamily/Winged helix DNA-binding domain"/>
    <property type="match status" value="1"/>
</dbReference>
<dbReference type="EMBL" id="CZAF01000005">
    <property type="protein sequence ID" value="CUO93059.1"/>
    <property type="molecule type" value="Genomic_DNA"/>
</dbReference>
<evidence type="ECO:0000313" key="20">
    <source>
        <dbReference type="Proteomes" id="UP000433928"/>
    </source>
</evidence>
<reference evidence="20 21" key="3">
    <citation type="journal article" date="2019" name="Nat. Med.">
        <title>A library of human gut bacterial isolates paired with longitudinal multiomics data enables mechanistic microbiome research.</title>
        <authorList>
            <person name="Poyet M."/>
            <person name="Groussin M."/>
            <person name="Gibbons S.M."/>
            <person name="Avila-Pacheco J."/>
            <person name="Jiang X."/>
            <person name="Kearney S.M."/>
            <person name="Perrotta A.R."/>
            <person name="Berdy B."/>
            <person name="Zhao S."/>
            <person name="Lieberman T.D."/>
            <person name="Swanson P.K."/>
            <person name="Smith M."/>
            <person name="Roesemann S."/>
            <person name="Alexander J.E."/>
            <person name="Rich S.A."/>
            <person name="Livny J."/>
            <person name="Vlamakis H."/>
            <person name="Clish C."/>
            <person name="Bullock K."/>
            <person name="Deik A."/>
            <person name="Scott J."/>
            <person name="Pierce K.A."/>
            <person name="Xavier R.J."/>
            <person name="Alm E.J."/>
        </authorList>
    </citation>
    <scope>NUCLEOTIDE SEQUENCE [LARGE SCALE GENOMIC DNA]</scope>
    <source>
        <strain evidence="7 21">BIOML-A11</strain>
        <strain evidence="6 22">BIOML-A19</strain>
        <strain evidence="5 20">BIOML-A27</strain>
    </source>
</reference>
<dbReference type="EMBL" id="CZAO01000011">
    <property type="protein sequence ID" value="CUP88123.1"/>
    <property type="molecule type" value="Genomic_DNA"/>
</dbReference>
<dbReference type="RefSeq" id="WP_005830624.1">
    <property type="nucleotide sequence ID" value="NZ_BQNO01000001.1"/>
</dbReference>
<evidence type="ECO:0000313" key="11">
    <source>
        <dbReference type="EMBL" id="RGU40379.1"/>
    </source>
</evidence>
<dbReference type="InterPro" id="IPR041607">
    <property type="entry name" value="HU-HIG"/>
</dbReference>
<gene>
    <name evidence="12" type="ORF">DWW14_02785</name>
    <name evidence="11" type="ORF">DWW83_04810</name>
    <name evidence="10" type="ORF">DXC07_12065</name>
    <name evidence="9" type="ORF">DXC91_13020</name>
    <name evidence="8" type="ORF">DXD90_08895</name>
    <name evidence="3" type="ORF">ERS852462_02071</name>
    <name evidence="4" type="ORF">ERS852510_02581</name>
    <name evidence="7" type="ORF">GAP55_03105</name>
    <name evidence="6" type="ORF">GAQ44_00750</name>
    <name evidence="5" type="ORF">GAQ59_12140</name>
</gene>